<dbReference type="EMBL" id="BT063907">
    <property type="protein sequence ID" value="ACN28604.1"/>
    <property type="molecule type" value="mRNA"/>
</dbReference>
<evidence type="ECO:0000256" key="1">
    <source>
        <dbReference type="SAM" id="MobiDB-lite"/>
    </source>
</evidence>
<protein>
    <submittedName>
        <fullName evidence="2">Uncharacterized protein</fullName>
    </submittedName>
</protein>
<feature type="region of interest" description="Disordered" evidence="1">
    <location>
        <begin position="67"/>
        <end position="91"/>
    </location>
</feature>
<reference evidence="2" key="1">
    <citation type="journal article" date="2009" name="PLoS Genet.">
        <title>Sequencing, mapping, and analysis of 27,455 maize full-length cDNAs.</title>
        <authorList>
            <person name="Soderlund C."/>
            <person name="Descour A."/>
            <person name="Kudrna D."/>
            <person name="Bomhoff M."/>
            <person name="Boyd L."/>
            <person name="Currie J."/>
            <person name="Angelova A."/>
            <person name="Collura K."/>
            <person name="Wissotski M."/>
            <person name="Ashley E."/>
            <person name="Morrow D."/>
            <person name="Fernandes J."/>
            <person name="Walbot V."/>
            <person name="Yu Y."/>
        </authorList>
    </citation>
    <scope>NUCLEOTIDE SEQUENCE</scope>
    <source>
        <strain evidence="2">B73</strain>
    </source>
</reference>
<accession>C0P6I8</accession>
<organism evidence="2">
    <name type="scientific">Zea mays</name>
    <name type="common">Maize</name>
    <dbReference type="NCBI Taxonomy" id="4577"/>
    <lineage>
        <taxon>Eukaryota</taxon>
        <taxon>Viridiplantae</taxon>
        <taxon>Streptophyta</taxon>
        <taxon>Embryophyta</taxon>
        <taxon>Tracheophyta</taxon>
        <taxon>Spermatophyta</taxon>
        <taxon>Magnoliopsida</taxon>
        <taxon>Liliopsida</taxon>
        <taxon>Poales</taxon>
        <taxon>Poaceae</taxon>
        <taxon>PACMAD clade</taxon>
        <taxon>Panicoideae</taxon>
        <taxon>Andropogonodae</taxon>
        <taxon>Andropogoneae</taxon>
        <taxon>Tripsacinae</taxon>
        <taxon>Zea</taxon>
    </lineage>
</organism>
<name>C0P6I8_MAIZE</name>
<sequence>MSSLISSSLILPRRPDDIFPAATTAVACSETPAALGSYSPWIVSSSSSLPQPLSRLAYLCSVRVRPRVKSKRANGDRSERPENEKEKVRET</sequence>
<feature type="compositionally biased region" description="Basic and acidic residues" evidence="1">
    <location>
        <begin position="73"/>
        <end position="91"/>
    </location>
</feature>
<proteinExistence type="evidence at transcript level"/>
<dbReference type="AlphaFoldDB" id="C0P6I8"/>
<reference evidence="2" key="2">
    <citation type="submission" date="2012-06" db="EMBL/GenBank/DDBJ databases">
        <authorList>
            <person name="Yu Y."/>
            <person name="Currie J."/>
            <person name="Lomeli R."/>
            <person name="Angelova A."/>
            <person name="Collura K."/>
            <person name="Wissotski M."/>
            <person name="Campos D."/>
            <person name="Kudrna D."/>
            <person name="Golser W."/>
            <person name="Ashely E."/>
            <person name="Descour A."/>
            <person name="Fernandes J."/>
            <person name="Soderlund C."/>
            <person name="Walbot V."/>
        </authorList>
    </citation>
    <scope>NUCLEOTIDE SEQUENCE</scope>
    <source>
        <strain evidence="2">B73</strain>
    </source>
</reference>
<evidence type="ECO:0000313" key="2">
    <source>
        <dbReference type="EMBL" id="ACN28604.1"/>
    </source>
</evidence>